<comment type="subcellular location">
    <subcellularLocation>
        <location evidence="2">Cytoplasm</location>
    </subcellularLocation>
</comment>
<comment type="similarity">
    <text evidence="1 2">Belongs to the DTD family.</text>
</comment>
<proteinExistence type="inferred from homology"/>
<dbReference type="EC" id="3.1.1.-" evidence="2"/>
<dbReference type="SUPFAM" id="SSF69500">
    <property type="entry name" value="DTD-like"/>
    <property type="match status" value="1"/>
</dbReference>
<comment type="catalytic activity">
    <reaction evidence="2">
        <text>a D-aminoacyl-tRNA + H2O = a tRNA + a D-alpha-amino acid + H(+)</text>
        <dbReference type="Rhea" id="RHEA:13953"/>
        <dbReference type="Rhea" id="RHEA-COMP:10123"/>
        <dbReference type="Rhea" id="RHEA-COMP:10124"/>
        <dbReference type="ChEBI" id="CHEBI:15377"/>
        <dbReference type="ChEBI" id="CHEBI:15378"/>
        <dbReference type="ChEBI" id="CHEBI:59871"/>
        <dbReference type="ChEBI" id="CHEBI:78442"/>
        <dbReference type="ChEBI" id="CHEBI:79333"/>
        <dbReference type="EC" id="3.1.1.96"/>
    </reaction>
</comment>
<sequence length="149" mass="16179">MRVVLQRVKQAQVAIDGACVGKIEQGLMLLVGIRKGDTADDIIYVADKIAGLRVFEDEGGKMNRSIIDCGGAILSVSQFTLYGDTSHGRRPGFIEAARPEEAKPLYQAFNEHLRRQHGLTVETGHFGADMAVSLVNDGPVTLIVESKNK</sequence>
<dbReference type="PANTHER" id="PTHR10472:SF5">
    <property type="entry name" value="D-AMINOACYL-TRNA DEACYLASE 1"/>
    <property type="match status" value="1"/>
</dbReference>
<comment type="function">
    <text evidence="2">An aminoacyl-tRNA editing enzyme that deacylates mischarged D-aminoacyl-tRNAs. Also deacylates mischarged glycyl-tRNA(Ala), protecting cells against glycine mischarging by AlaRS. Acts via tRNA-based rather than protein-based catalysis; rejects L-amino acids rather than detecting D-amino acids in the active site. By recycling D-aminoacyl-tRNA to D-amino acids and free tRNA molecules, this enzyme counteracts the toxicity associated with the formation of D-aminoacyl-tRNA entities in vivo and helps enforce protein L-homochirality.</text>
</comment>
<protein>
    <recommendedName>
        <fullName evidence="2">D-aminoacyl-tRNA deacylase</fullName>
        <shortName evidence="2">DTD</shortName>
        <ecNumber evidence="2">3.1.1.96</ecNumber>
    </recommendedName>
    <alternativeName>
        <fullName evidence="2">Gly-tRNA(Ala) deacylase</fullName>
        <ecNumber evidence="2">3.1.1.-</ecNumber>
    </alternativeName>
</protein>
<keyword evidence="4" id="KW-1185">Reference proteome</keyword>
<dbReference type="Proteomes" id="UP000823201">
    <property type="component" value="Unassembled WGS sequence"/>
</dbReference>
<feature type="short sequence motif" description="Gly-cisPro motif, important for rejection of L-amino acids" evidence="2">
    <location>
        <begin position="138"/>
        <end position="139"/>
    </location>
</feature>
<comment type="subunit">
    <text evidence="2">Homodimer.</text>
</comment>
<dbReference type="NCBIfam" id="TIGR00256">
    <property type="entry name" value="D-aminoacyl-tRNA deacylase"/>
    <property type="match status" value="1"/>
</dbReference>
<comment type="domain">
    <text evidence="2">A Gly-cisPro motif from one monomer fits into the active site of the other monomer to allow specific chiral rejection of L-amino acids.</text>
</comment>
<dbReference type="EC" id="3.1.1.96" evidence="2"/>
<dbReference type="InterPro" id="IPR003732">
    <property type="entry name" value="Daa-tRNA_deacyls_DTD"/>
</dbReference>
<gene>
    <name evidence="2" type="primary">dtd</name>
    <name evidence="3" type="ORF">JOC27_000860</name>
</gene>
<comment type="catalytic activity">
    <reaction evidence="2">
        <text>glycyl-tRNA(Ala) + H2O = tRNA(Ala) + glycine + H(+)</text>
        <dbReference type="Rhea" id="RHEA:53744"/>
        <dbReference type="Rhea" id="RHEA-COMP:9657"/>
        <dbReference type="Rhea" id="RHEA-COMP:13640"/>
        <dbReference type="ChEBI" id="CHEBI:15377"/>
        <dbReference type="ChEBI" id="CHEBI:15378"/>
        <dbReference type="ChEBI" id="CHEBI:57305"/>
        <dbReference type="ChEBI" id="CHEBI:78442"/>
        <dbReference type="ChEBI" id="CHEBI:78522"/>
    </reaction>
</comment>
<evidence type="ECO:0000313" key="3">
    <source>
        <dbReference type="EMBL" id="MBM7657417.1"/>
    </source>
</evidence>
<keyword evidence="2" id="KW-0820">tRNA-binding</keyword>
<dbReference type="GO" id="GO:0016787">
    <property type="term" value="F:hydrolase activity"/>
    <property type="evidence" value="ECO:0007669"/>
    <property type="project" value="UniProtKB-KW"/>
</dbReference>
<dbReference type="PANTHER" id="PTHR10472">
    <property type="entry name" value="D-TYROSYL-TRNA TYR DEACYLASE"/>
    <property type="match status" value="1"/>
</dbReference>
<evidence type="ECO:0000256" key="2">
    <source>
        <dbReference type="HAMAP-Rule" id="MF_00518"/>
    </source>
</evidence>
<evidence type="ECO:0000256" key="1">
    <source>
        <dbReference type="ARBA" id="ARBA00009673"/>
    </source>
</evidence>
<dbReference type="RefSeq" id="WP_205005754.1">
    <property type="nucleotide sequence ID" value="NZ_CBCRXA010000004.1"/>
</dbReference>
<dbReference type="EMBL" id="JAFBEV010000005">
    <property type="protein sequence ID" value="MBM7657417.1"/>
    <property type="molecule type" value="Genomic_DNA"/>
</dbReference>
<organism evidence="3 4">
    <name type="scientific">Sporolactobacillus spathodeae</name>
    <dbReference type="NCBI Taxonomy" id="1465502"/>
    <lineage>
        <taxon>Bacteria</taxon>
        <taxon>Bacillati</taxon>
        <taxon>Bacillota</taxon>
        <taxon>Bacilli</taxon>
        <taxon>Bacillales</taxon>
        <taxon>Sporolactobacillaceae</taxon>
        <taxon>Sporolactobacillus</taxon>
    </lineage>
</organism>
<evidence type="ECO:0000313" key="4">
    <source>
        <dbReference type="Proteomes" id="UP000823201"/>
    </source>
</evidence>
<dbReference type="Gene3D" id="3.50.80.10">
    <property type="entry name" value="D-tyrosyl-tRNA(Tyr) deacylase"/>
    <property type="match status" value="1"/>
</dbReference>
<name>A0ABS2Q8X2_9BACL</name>
<dbReference type="InterPro" id="IPR023509">
    <property type="entry name" value="DTD-like_sf"/>
</dbReference>
<keyword evidence="2 3" id="KW-0378">Hydrolase</keyword>
<keyword evidence="2" id="KW-0963">Cytoplasm</keyword>
<reference evidence="3 4" key="1">
    <citation type="submission" date="2021-01" db="EMBL/GenBank/DDBJ databases">
        <title>Genomic Encyclopedia of Type Strains, Phase IV (KMG-IV): sequencing the most valuable type-strain genomes for metagenomic binning, comparative biology and taxonomic classification.</title>
        <authorList>
            <person name="Goeker M."/>
        </authorList>
    </citation>
    <scope>NUCLEOTIDE SEQUENCE [LARGE SCALE GENOMIC DNA]</scope>
    <source>
        <strain evidence="3 4">DSM 100968</strain>
    </source>
</reference>
<dbReference type="CDD" id="cd00563">
    <property type="entry name" value="Dtyr_deacylase"/>
    <property type="match status" value="1"/>
</dbReference>
<dbReference type="Pfam" id="PF02580">
    <property type="entry name" value="Tyr_Deacylase"/>
    <property type="match status" value="1"/>
</dbReference>
<comment type="caution">
    <text evidence="3">The sequence shown here is derived from an EMBL/GenBank/DDBJ whole genome shotgun (WGS) entry which is preliminary data.</text>
</comment>
<accession>A0ABS2Q8X2</accession>
<dbReference type="HAMAP" id="MF_00518">
    <property type="entry name" value="Deacylase_Dtd"/>
    <property type="match status" value="1"/>
</dbReference>
<keyword evidence="2" id="KW-0694">RNA-binding</keyword>